<evidence type="ECO:0000313" key="2">
    <source>
        <dbReference type="Proteomes" id="UP000177135"/>
    </source>
</evidence>
<comment type="caution">
    <text evidence="1">The sequence shown here is derived from an EMBL/GenBank/DDBJ whole genome shotgun (WGS) entry which is preliminary data.</text>
</comment>
<accession>A0A1F5MZH8</accession>
<dbReference type="AlphaFoldDB" id="A0A1F5MZH8"/>
<sequence>MGKEQFQSLLILSEPIVITNEDENVELGQVDLISKGGVYIPGECDEWLTHATLPYLLAITHFYEN</sequence>
<reference evidence="1 2" key="1">
    <citation type="journal article" date="2016" name="Nat. Commun.">
        <title>Thousands of microbial genomes shed light on interconnected biogeochemical processes in an aquifer system.</title>
        <authorList>
            <person name="Anantharaman K."/>
            <person name="Brown C.T."/>
            <person name="Hug L.A."/>
            <person name="Sharon I."/>
            <person name="Castelle C.J."/>
            <person name="Probst A.J."/>
            <person name="Thomas B.C."/>
            <person name="Singh A."/>
            <person name="Wilkins M.J."/>
            <person name="Karaoz U."/>
            <person name="Brodie E.L."/>
            <person name="Williams K.H."/>
            <person name="Hubbard S.S."/>
            <person name="Banfield J.F."/>
        </authorList>
    </citation>
    <scope>NUCLEOTIDE SEQUENCE [LARGE SCALE GENOMIC DNA]</scope>
</reference>
<gene>
    <name evidence="1" type="ORF">A2617_01740</name>
</gene>
<evidence type="ECO:0000313" key="1">
    <source>
        <dbReference type="EMBL" id="OGE70788.1"/>
    </source>
</evidence>
<proteinExistence type="predicted"/>
<name>A0A1F5MZH8_9BACT</name>
<dbReference type="Proteomes" id="UP000177135">
    <property type="component" value="Unassembled WGS sequence"/>
</dbReference>
<organism evidence="1 2">
    <name type="scientific">Candidatus Daviesbacteria bacterium RIFOXYD1_FULL_41_10</name>
    <dbReference type="NCBI Taxonomy" id="1797801"/>
    <lineage>
        <taxon>Bacteria</taxon>
        <taxon>Candidatus Daviesiibacteriota</taxon>
    </lineage>
</organism>
<protein>
    <submittedName>
        <fullName evidence="1">Uncharacterized protein</fullName>
    </submittedName>
</protein>
<dbReference type="EMBL" id="MFEC01000034">
    <property type="protein sequence ID" value="OGE70788.1"/>
    <property type="molecule type" value="Genomic_DNA"/>
</dbReference>